<feature type="non-terminal residue" evidence="1">
    <location>
        <position position="1"/>
    </location>
</feature>
<sequence length="124" mass="14863">APHCFYRKENVVVDFSMIPFNQDALRRMAGDGIIRNVCYNDDYVCRRVELQVDYPDGSKRFFVMTDNGMTIYRKEVIIREVYDKKSRNKEIRRLYHEEELTQMFLAKVFRLSQSRISGILNEDH</sequence>
<protein>
    <submittedName>
        <fullName evidence="1">Uncharacterized protein</fullName>
    </submittedName>
</protein>
<name>A0A9D1Q8K0_9FIRM</name>
<proteinExistence type="predicted"/>
<dbReference type="EMBL" id="DXHQ01000062">
    <property type="protein sequence ID" value="HIW08770.1"/>
    <property type="molecule type" value="Genomic_DNA"/>
</dbReference>
<accession>A0A9D1Q8K0</accession>
<gene>
    <name evidence="1" type="ORF">H9890_05135</name>
</gene>
<evidence type="ECO:0000313" key="2">
    <source>
        <dbReference type="Proteomes" id="UP000823933"/>
    </source>
</evidence>
<dbReference type="Proteomes" id="UP000823933">
    <property type="component" value="Unassembled WGS sequence"/>
</dbReference>
<organism evidence="1 2">
    <name type="scientific">Candidatus Faecalibacterium intestinigallinarum</name>
    <dbReference type="NCBI Taxonomy" id="2838581"/>
    <lineage>
        <taxon>Bacteria</taxon>
        <taxon>Bacillati</taxon>
        <taxon>Bacillota</taxon>
        <taxon>Clostridia</taxon>
        <taxon>Eubacteriales</taxon>
        <taxon>Oscillospiraceae</taxon>
        <taxon>Faecalibacterium</taxon>
    </lineage>
</organism>
<evidence type="ECO:0000313" key="1">
    <source>
        <dbReference type="EMBL" id="HIW08770.1"/>
    </source>
</evidence>
<reference evidence="1" key="2">
    <citation type="submission" date="2021-04" db="EMBL/GenBank/DDBJ databases">
        <authorList>
            <person name="Gilroy R."/>
        </authorList>
    </citation>
    <scope>NUCLEOTIDE SEQUENCE</scope>
    <source>
        <strain evidence="1">ChiHcolR34-3080</strain>
    </source>
</reference>
<reference evidence="1" key="1">
    <citation type="journal article" date="2021" name="PeerJ">
        <title>Extensive microbial diversity within the chicken gut microbiome revealed by metagenomics and culture.</title>
        <authorList>
            <person name="Gilroy R."/>
            <person name="Ravi A."/>
            <person name="Getino M."/>
            <person name="Pursley I."/>
            <person name="Horton D.L."/>
            <person name="Alikhan N.F."/>
            <person name="Baker D."/>
            <person name="Gharbi K."/>
            <person name="Hall N."/>
            <person name="Watson M."/>
            <person name="Adriaenssens E.M."/>
            <person name="Foster-Nyarko E."/>
            <person name="Jarju S."/>
            <person name="Secka A."/>
            <person name="Antonio M."/>
            <person name="Oren A."/>
            <person name="Chaudhuri R.R."/>
            <person name="La Ragione R."/>
            <person name="Hildebrand F."/>
            <person name="Pallen M.J."/>
        </authorList>
    </citation>
    <scope>NUCLEOTIDE SEQUENCE</scope>
    <source>
        <strain evidence="1">ChiHcolR34-3080</strain>
    </source>
</reference>
<comment type="caution">
    <text evidence="1">The sequence shown here is derived from an EMBL/GenBank/DDBJ whole genome shotgun (WGS) entry which is preliminary data.</text>
</comment>
<dbReference type="AlphaFoldDB" id="A0A9D1Q8K0"/>